<keyword evidence="19" id="KW-1185">Reference proteome</keyword>
<dbReference type="eggNOG" id="COG0373">
    <property type="taxonomic scope" value="Bacteria"/>
</dbReference>
<feature type="binding site" evidence="9 11">
    <location>
        <position position="109"/>
    </location>
    <ligand>
        <name>substrate</name>
    </ligand>
</feature>
<dbReference type="OrthoDB" id="110209at2"/>
<dbReference type="FunFam" id="3.30.460.30:FF:000001">
    <property type="entry name" value="Glutamyl-tRNA reductase"/>
    <property type="match status" value="1"/>
</dbReference>
<evidence type="ECO:0000313" key="19">
    <source>
        <dbReference type="Proteomes" id="UP000010797"/>
    </source>
</evidence>
<protein>
    <recommendedName>
        <fullName evidence="8 9">Glutamyl-tRNA reductase</fullName>
        <shortName evidence="9">GluTR</shortName>
        <ecNumber evidence="3 9">1.2.1.70</ecNumber>
    </recommendedName>
</protein>
<feature type="site" description="Important for activity" evidence="9 13">
    <location>
        <position position="99"/>
    </location>
</feature>
<dbReference type="HOGENOM" id="CLU_035113_2_2_9"/>
<dbReference type="CDD" id="cd05213">
    <property type="entry name" value="NAD_bind_Glutamyl_tRNA_reduct"/>
    <property type="match status" value="1"/>
</dbReference>
<evidence type="ECO:0000256" key="7">
    <source>
        <dbReference type="ARBA" id="ARBA00047464"/>
    </source>
</evidence>
<dbReference type="InterPro" id="IPR000343">
    <property type="entry name" value="4pyrrol_synth_GluRdtase"/>
</dbReference>
<dbReference type="PANTHER" id="PTHR43013">
    <property type="entry name" value="GLUTAMYL-TRNA REDUCTASE"/>
    <property type="match status" value="1"/>
</dbReference>
<evidence type="ECO:0000256" key="5">
    <source>
        <dbReference type="ARBA" id="ARBA00023002"/>
    </source>
</evidence>
<dbReference type="GO" id="GO:0050661">
    <property type="term" value="F:NADP binding"/>
    <property type="evidence" value="ECO:0007669"/>
    <property type="project" value="InterPro"/>
</dbReference>
<comment type="miscellaneous">
    <text evidence="9">During catalysis, the active site Cys acts as a nucleophile attacking the alpha-carbonyl group of tRNA-bound glutamate with the formation of a thioester intermediate between enzyme and glutamate, and the concomitant release of tRNA(Glu). The thioester intermediate is finally reduced by direct hydride transfer from NADPH, to form the product GSA.</text>
</comment>
<evidence type="ECO:0000256" key="14">
    <source>
        <dbReference type="RuleBase" id="RU000584"/>
    </source>
</evidence>
<dbReference type="GO" id="GO:0019353">
    <property type="term" value="P:protoporphyrinogen IX biosynthetic process from glutamate"/>
    <property type="evidence" value="ECO:0007669"/>
    <property type="project" value="TreeGrafter"/>
</dbReference>
<feature type="binding site" evidence="9 12">
    <location>
        <begin position="189"/>
        <end position="194"/>
    </location>
    <ligand>
        <name>NADP(+)</name>
        <dbReference type="ChEBI" id="CHEBI:58349"/>
    </ligand>
</feature>
<comment type="domain">
    <text evidence="9">Possesses an unusual extended V-shaped dimeric structure with each monomer consisting of three distinct domains arranged along a curved 'spinal' alpha-helix. The N-terminal catalytic domain specifically recognizes the glutamate moiety of the substrate. The second domain is the NADPH-binding domain, and the third C-terminal domain is responsible for dimerization.</text>
</comment>
<evidence type="ECO:0000256" key="1">
    <source>
        <dbReference type="ARBA" id="ARBA00005059"/>
    </source>
</evidence>
<dbReference type="SUPFAM" id="SSF51735">
    <property type="entry name" value="NAD(P)-binding Rossmann-fold domains"/>
    <property type="match status" value="1"/>
</dbReference>
<dbReference type="Proteomes" id="UP000010797">
    <property type="component" value="Chromosome"/>
</dbReference>
<feature type="binding site" evidence="9 11">
    <location>
        <position position="120"/>
    </location>
    <ligand>
        <name>substrate</name>
    </ligand>
</feature>
<comment type="function">
    <text evidence="9">Catalyzes the NADPH-dependent reduction of glutamyl-tRNA(Glu) to glutamate 1-semialdehyde (GSA).</text>
</comment>
<dbReference type="EC" id="1.2.1.70" evidence="3 9"/>
<feature type="domain" description="Quinate/shikimate 5-dehydrogenase/glutamyl-tRNA reductase" evidence="16">
    <location>
        <begin position="171"/>
        <end position="306"/>
    </location>
</feature>
<evidence type="ECO:0000256" key="12">
    <source>
        <dbReference type="PIRSR" id="PIRSR000445-3"/>
    </source>
</evidence>
<dbReference type="Gene3D" id="3.30.460.30">
    <property type="entry name" value="Glutamyl-tRNA reductase, N-terminal domain"/>
    <property type="match status" value="1"/>
</dbReference>
<comment type="subunit">
    <text evidence="9">Homodimer.</text>
</comment>
<evidence type="ECO:0000259" key="17">
    <source>
        <dbReference type="Pfam" id="PF05201"/>
    </source>
</evidence>
<dbReference type="EMBL" id="CP003344">
    <property type="protein sequence ID" value="AGA69745.1"/>
    <property type="molecule type" value="Genomic_DNA"/>
</dbReference>
<dbReference type="Pfam" id="PF01488">
    <property type="entry name" value="Shikimate_DH"/>
    <property type="match status" value="1"/>
</dbReference>
<evidence type="ECO:0000256" key="2">
    <source>
        <dbReference type="ARBA" id="ARBA00005916"/>
    </source>
</evidence>
<comment type="catalytic activity">
    <reaction evidence="7 9 14">
        <text>(S)-4-amino-5-oxopentanoate + tRNA(Glu) + NADP(+) = L-glutamyl-tRNA(Glu) + NADPH + H(+)</text>
        <dbReference type="Rhea" id="RHEA:12344"/>
        <dbReference type="Rhea" id="RHEA-COMP:9663"/>
        <dbReference type="Rhea" id="RHEA-COMP:9680"/>
        <dbReference type="ChEBI" id="CHEBI:15378"/>
        <dbReference type="ChEBI" id="CHEBI:57501"/>
        <dbReference type="ChEBI" id="CHEBI:57783"/>
        <dbReference type="ChEBI" id="CHEBI:58349"/>
        <dbReference type="ChEBI" id="CHEBI:78442"/>
        <dbReference type="ChEBI" id="CHEBI:78520"/>
        <dbReference type="EC" id="1.2.1.70"/>
    </reaction>
</comment>
<evidence type="ECO:0000256" key="9">
    <source>
        <dbReference type="HAMAP-Rule" id="MF_00087"/>
    </source>
</evidence>
<evidence type="ECO:0000256" key="10">
    <source>
        <dbReference type="PIRSR" id="PIRSR000445-1"/>
    </source>
</evidence>
<comment type="similarity">
    <text evidence="2 9 14">Belongs to the glutamyl-tRNA reductase family.</text>
</comment>
<dbReference type="RefSeq" id="WP_015262718.1">
    <property type="nucleotide sequence ID" value="NC_019903.1"/>
</dbReference>
<dbReference type="UniPathway" id="UPA00251">
    <property type="reaction ID" value="UER00316"/>
</dbReference>
<feature type="binding site" evidence="9 11">
    <location>
        <begin position="114"/>
        <end position="116"/>
    </location>
    <ligand>
        <name>substrate</name>
    </ligand>
</feature>
<dbReference type="InterPro" id="IPR036291">
    <property type="entry name" value="NAD(P)-bd_dom_sf"/>
</dbReference>
<feature type="binding site" evidence="9 11">
    <location>
        <begin position="49"/>
        <end position="52"/>
    </location>
    <ligand>
        <name>substrate</name>
    </ligand>
</feature>
<dbReference type="InterPro" id="IPR036453">
    <property type="entry name" value="GluRdtase_dimer_dom_sf"/>
</dbReference>
<evidence type="ECO:0000256" key="3">
    <source>
        <dbReference type="ARBA" id="ARBA00012970"/>
    </source>
</evidence>
<dbReference type="KEGG" id="ddl:Desdi_2319"/>
<dbReference type="NCBIfam" id="TIGR01035">
    <property type="entry name" value="hemA"/>
    <property type="match status" value="1"/>
</dbReference>
<evidence type="ECO:0000259" key="16">
    <source>
        <dbReference type="Pfam" id="PF01488"/>
    </source>
</evidence>
<accession>L0F9P0</accession>
<reference evidence="19" key="1">
    <citation type="submission" date="2012-02" db="EMBL/GenBank/DDBJ databases">
        <title>Complete sequence of Desulfitobacterium dichloroeliminans LMG P-21439.</title>
        <authorList>
            <person name="Lucas S."/>
            <person name="Han J."/>
            <person name="Lapidus A."/>
            <person name="Cheng J.-F."/>
            <person name="Goodwin L."/>
            <person name="Pitluck S."/>
            <person name="Peters L."/>
            <person name="Ovchinnikova G."/>
            <person name="Teshima H."/>
            <person name="Detter J.C."/>
            <person name="Han C."/>
            <person name="Tapia R."/>
            <person name="Land M."/>
            <person name="Hauser L."/>
            <person name="Kyrpides N."/>
            <person name="Ivanova N."/>
            <person name="Pagani I."/>
            <person name="Kruse T."/>
            <person name="de Vos W.M."/>
            <person name="Boon N."/>
            <person name="Smidt H."/>
            <person name="Woyke T."/>
        </authorList>
    </citation>
    <scope>NUCLEOTIDE SEQUENCE [LARGE SCALE GENOMIC DNA]</scope>
    <source>
        <strain evidence="19">LMG P-21439 / DCA1</strain>
    </source>
</reference>
<dbReference type="STRING" id="871963.Desdi_2319"/>
<gene>
    <name evidence="9" type="primary">hemA</name>
    <name evidence="18" type="ordered locus">Desdi_2319</name>
</gene>
<feature type="active site" description="Nucleophile" evidence="9 10">
    <location>
        <position position="50"/>
    </location>
</feature>
<evidence type="ECO:0000256" key="4">
    <source>
        <dbReference type="ARBA" id="ARBA00022857"/>
    </source>
</evidence>
<dbReference type="HAMAP" id="MF_00087">
    <property type="entry name" value="Glu_tRNA_reductase"/>
    <property type="match status" value="1"/>
</dbReference>
<dbReference type="SUPFAM" id="SSF69742">
    <property type="entry name" value="Glutamyl tRNA-reductase catalytic, N-terminal domain"/>
    <property type="match status" value="1"/>
</dbReference>
<dbReference type="PIRSF" id="PIRSF000445">
    <property type="entry name" value="4pyrrol_synth_GluRdtase"/>
    <property type="match status" value="1"/>
</dbReference>
<evidence type="ECO:0000256" key="11">
    <source>
        <dbReference type="PIRSR" id="PIRSR000445-2"/>
    </source>
</evidence>
<keyword evidence="4 9" id="KW-0521">NADP</keyword>
<evidence type="ECO:0000313" key="18">
    <source>
        <dbReference type="EMBL" id="AGA69745.1"/>
    </source>
</evidence>
<evidence type="ECO:0000256" key="6">
    <source>
        <dbReference type="ARBA" id="ARBA00023244"/>
    </source>
</evidence>
<dbReference type="GO" id="GO:0008883">
    <property type="term" value="F:glutamyl-tRNA reductase activity"/>
    <property type="evidence" value="ECO:0007669"/>
    <property type="project" value="UniProtKB-UniRule"/>
</dbReference>
<evidence type="ECO:0000256" key="13">
    <source>
        <dbReference type="PIRSR" id="PIRSR000445-4"/>
    </source>
</evidence>
<comment type="pathway">
    <text evidence="1 9 14">Porphyrin-containing compound metabolism; protoporphyrin-IX biosynthesis; 5-aminolevulinate from L-glutamyl-tRNA(Glu): step 1/2.</text>
</comment>
<dbReference type="Pfam" id="PF05201">
    <property type="entry name" value="GlutR_N"/>
    <property type="match status" value="1"/>
</dbReference>
<evidence type="ECO:0000259" key="15">
    <source>
        <dbReference type="Pfam" id="PF00745"/>
    </source>
</evidence>
<dbReference type="InterPro" id="IPR006151">
    <property type="entry name" value="Shikm_DH/Glu-tRNA_Rdtase"/>
</dbReference>
<evidence type="ECO:0000256" key="8">
    <source>
        <dbReference type="ARBA" id="ARBA00068659"/>
    </source>
</evidence>
<dbReference type="Pfam" id="PF00745">
    <property type="entry name" value="GlutR_dimer"/>
    <property type="match status" value="1"/>
</dbReference>
<dbReference type="InterPro" id="IPR015896">
    <property type="entry name" value="4pyrrol_synth_GluRdtase_dimer"/>
</dbReference>
<dbReference type="PANTHER" id="PTHR43013:SF1">
    <property type="entry name" value="GLUTAMYL-TRNA REDUCTASE"/>
    <property type="match status" value="1"/>
</dbReference>
<dbReference type="FunFam" id="3.40.50.720:FF:000031">
    <property type="entry name" value="Glutamyl-tRNA reductase"/>
    <property type="match status" value="1"/>
</dbReference>
<sequence length="443" mass="49059">MFPITVGLNHRTAPVEIREKVSFHPSQVNKALAELNTLSALNGVVLLNTCNRLEIYAATPEVESGVSAIRSFLARHGNLQEEDLSQYLYVHGLYESVRHLFRVVAGLDSMVMGETQILGQVAEAYDRSSQMNASNKVIHTIFQNALAIGKRVRAETQIDQHPTSVSYTAVELAKQTFGDVKDKSILIMGAGEMSALTAKHLVANGASTVMVSNRSFQRAQTLAQEFSGKAIPFEDIDTALVETDIVISATAANHFVILPERMQRVMKLREYRSLLMIDIAVPRDIHPGVNECEGVTLFDIDDLRGVVDAHQKAREDAAIQAEKILEEEMGRFMKWHNSLFAVPTIIALQRRGEQVRDVMVKNALNKLGPIDAKQEKVIRSMANSIVTHLLHPPIANLKEVAHTSQGHLYTEILQNLFDLDVDQESPHAGRSVHHAVGHHSNQG</sequence>
<dbReference type="SUPFAM" id="SSF69075">
    <property type="entry name" value="Glutamyl tRNA-reductase dimerization domain"/>
    <property type="match status" value="1"/>
</dbReference>
<feature type="domain" description="Tetrapyrrole biosynthesis glutamyl-tRNA reductase dimerisation" evidence="15">
    <location>
        <begin position="320"/>
        <end position="419"/>
    </location>
</feature>
<dbReference type="Gene3D" id="3.40.50.720">
    <property type="entry name" value="NAD(P)-binding Rossmann-like Domain"/>
    <property type="match status" value="1"/>
</dbReference>
<feature type="domain" description="Glutamyl-tRNA reductase N-terminal" evidence="17">
    <location>
        <begin position="6"/>
        <end position="156"/>
    </location>
</feature>
<dbReference type="AlphaFoldDB" id="L0F9P0"/>
<dbReference type="InterPro" id="IPR036343">
    <property type="entry name" value="GluRdtase_N_sf"/>
</dbReference>
<keyword evidence="5 9" id="KW-0560">Oxidoreductase</keyword>
<name>L0F9P0_DESDL</name>
<proteinExistence type="inferred from homology"/>
<organism evidence="18 19">
    <name type="scientific">Desulfitobacterium dichloroeliminans (strain LMG P-21439 / DCA1)</name>
    <dbReference type="NCBI Taxonomy" id="871963"/>
    <lineage>
        <taxon>Bacteria</taxon>
        <taxon>Bacillati</taxon>
        <taxon>Bacillota</taxon>
        <taxon>Clostridia</taxon>
        <taxon>Eubacteriales</taxon>
        <taxon>Desulfitobacteriaceae</taxon>
        <taxon>Desulfitobacterium</taxon>
    </lineage>
</organism>
<dbReference type="InterPro" id="IPR015895">
    <property type="entry name" value="4pyrrol_synth_GluRdtase_N"/>
</dbReference>
<keyword evidence="6 9" id="KW-0627">Porphyrin biosynthesis</keyword>